<keyword evidence="5" id="KW-1185">Reference proteome</keyword>
<organism evidence="2 4">
    <name type="scientific">Vreelandella boliviensis LC1</name>
    <dbReference type="NCBI Taxonomy" id="1072583"/>
    <lineage>
        <taxon>Bacteria</taxon>
        <taxon>Pseudomonadati</taxon>
        <taxon>Pseudomonadota</taxon>
        <taxon>Gammaproteobacteria</taxon>
        <taxon>Oceanospirillales</taxon>
        <taxon>Halomonadaceae</taxon>
        <taxon>Vreelandella</taxon>
    </lineage>
</organism>
<accession>A0A265DZ45</accession>
<reference evidence="3 5" key="2">
    <citation type="submission" date="2017-07" db="EMBL/GenBank/DDBJ databases">
        <title>Shotgun whole genome sequences of three halophilic bacterial isolates.</title>
        <authorList>
            <person name="Pozzo T."/>
            <person name="Higdon S.M."/>
            <person name="Quillaguaman J."/>
        </authorList>
    </citation>
    <scope>NUCLEOTIDE SEQUENCE [LARGE SCALE GENOMIC DNA]</scope>
    <source>
        <strain evidence="3 5">LC1</strain>
    </source>
</reference>
<dbReference type="Proteomes" id="UP000005756">
    <property type="component" value="Unassembled WGS sequence"/>
</dbReference>
<evidence type="ECO:0000313" key="4">
    <source>
        <dbReference type="Proteomes" id="UP000005756"/>
    </source>
</evidence>
<dbReference type="Pfam" id="PF04187">
    <property type="entry name" value="Cofac_haem_bdg"/>
    <property type="match status" value="1"/>
</dbReference>
<gene>
    <name evidence="3" type="ORF">CE457_08500</name>
    <name evidence="2" type="ORF">KUC_0944</name>
</gene>
<name>A0A265DZ45_9GAMM</name>
<dbReference type="Gene3D" id="3.40.50.11550">
    <property type="match status" value="1"/>
</dbReference>
<dbReference type="SUPFAM" id="SSF159501">
    <property type="entry name" value="EreA/ChaN-like"/>
    <property type="match status" value="1"/>
</dbReference>
<dbReference type="AlphaFoldDB" id="A0A265DZ45"/>
<dbReference type="Proteomes" id="UP000216538">
    <property type="component" value="Unassembled WGS sequence"/>
</dbReference>
<evidence type="ECO:0000313" key="2">
    <source>
        <dbReference type="EMBL" id="EHJ93990.1"/>
    </source>
</evidence>
<dbReference type="PROSITE" id="PS51257">
    <property type="entry name" value="PROKAR_LIPOPROTEIN"/>
    <property type="match status" value="1"/>
</dbReference>
<evidence type="ECO:0000259" key="1">
    <source>
        <dbReference type="Pfam" id="PF04187"/>
    </source>
</evidence>
<dbReference type="EMBL" id="NPEY01000005">
    <property type="protein sequence ID" value="OZT74592.1"/>
    <property type="molecule type" value="Genomic_DNA"/>
</dbReference>
<evidence type="ECO:0000313" key="3">
    <source>
        <dbReference type="EMBL" id="OZT74592.1"/>
    </source>
</evidence>
<protein>
    <recommendedName>
        <fullName evidence="1">Haem-binding uptake Tiki superfamily ChaN domain-containing protein</fullName>
    </recommendedName>
</protein>
<dbReference type="RefSeq" id="WP_007111926.1">
    <property type="nucleotide sequence ID" value="NZ_JH393257.1"/>
</dbReference>
<dbReference type="InterPro" id="IPR007314">
    <property type="entry name" value="Cofac_haem-bd_dom"/>
</dbReference>
<dbReference type="CDD" id="cd14727">
    <property type="entry name" value="ChanN-like"/>
    <property type="match status" value="1"/>
</dbReference>
<feature type="domain" description="Haem-binding uptake Tiki superfamily ChaN" evidence="1">
    <location>
        <begin position="54"/>
        <end position="256"/>
    </location>
</feature>
<dbReference type="STRING" id="1072583.KUC_0944"/>
<sequence>MKRHSNLIDRGQRYGSLAALALVNLLPSVTLAACPIPGQWWQEEQPLASSDLLPTVAQQQVVLLGEQHDEIAHHRWQLHTLAGLHALRDDLVIGLEMLPRSAQPALDAWFASELDTDAMLEQTQWDEAWGFDSTLYMPILEFARMAKIPLVALNIAPDLRERLVNDGWERVPADERYAITPPQPASASYRSRLTEVFNQHAMGDDPESLERFIQAQLTWDIAMAQRLAEATESGALAVGLMGLGHVTYNEGVAYQLNALGVSDTVSLLPWQMSDCSLPDPTLADAVYILADD</sequence>
<proteinExistence type="predicted"/>
<reference evidence="2 4" key="1">
    <citation type="submission" date="2011-10" db="EMBL/GenBank/DDBJ databases">
        <authorList>
            <person name="Quillaguamn J."/>
            <person name="Guzmn D."/>
            <person name="Balderrama-Subieta A."/>
            <person name="Cardona-Ortuo C."/>
            <person name="Guevara-Martnez M."/>
            <person name="Callisaya-Quispe N."/>
        </authorList>
    </citation>
    <scope>NUCLEOTIDE SEQUENCE [LARGE SCALE GENOMIC DNA]</scope>
    <source>
        <strain evidence="2 4">LC1</strain>
    </source>
</reference>
<dbReference type="EMBL" id="JH393257">
    <property type="protein sequence ID" value="EHJ93990.1"/>
    <property type="molecule type" value="Genomic_DNA"/>
</dbReference>
<evidence type="ECO:0000313" key="5">
    <source>
        <dbReference type="Proteomes" id="UP000216538"/>
    </source>
</evidence>